<feature type="domain" description="Bifunctional inhibitor/plant lipid transfer protein/seed storage helical" evidence="3">
    <location>
        <begin position="31"/>
        <end position="115"/>
    </location>
</feature>
<evidence type="ECO:0000259" key="3">
    <source>
        <dbReference type="SMART" id="SM00499"/>
    </source>
</evidence>
<dbReference type="PANTHER" id="PTHR33076">
    <property type="entry name" value="NON-SPECIFIC LIPID-TRANSFER PROTEIN 2-RELATED"/>
    <property type="match status" value="1"/>
</dbReference>
<dbReference type="SMART" id="SM00499">
    <property type="entry name" value="AAI"/>
    <property type="match status" value="1"/>
</dbReference>
<keyword evidence="2" id="KW-0732">Signal</keyword>
<dbReference type="GeneID" id="120269209"/>
<organism evidence="4 5">
    <name type="scientific">Dioscorea cayennensis subsp. rotundata</name>
    <name type="common">White Guinea yam</name>
    <name type="synonym">Dioscorea rotundata</name>
    <dbReference type="NCBI Taxonomy" id="55577"/>
    <lineage>
        <taxon>Eukaryota</taxon>
        <taxon>Viridiplantae</taxon>
        <taxon>Streptophyta</taxon>
        <taxon>Embryophyta</taxon>
        <taxon>Tracheophyta</taxon>
        <taxon>Spermatophyta</taxon>
        <taxon>Magnoliopsida</taxon>
        <taxon>Liliopsida</taxon>
        <taxon>Dioscoreales</taxon>
        <taxon>Dioscoreaceae</taxon>
        <taxon>Dioscorea</taxon>
    </lineage>
</organism>
<dbReference type="Proteomes" id="UP001515500">
    <property type="component" value="Chromosome 9"/>
</dbReference>
<sequence length="119" mass="12953">MATIKPKLSIYLMLIALILAYDLCPLSALTCTNVQQSLQPCIRYVKGIGILTAPCCAGVRQLNNVAKTTADRRLVCGCLKKFYSMIHGFKPSLIPGIPGMCRVKLPYSISANMDCSRIG</sequence>
<dbReference type="InterPro" id="IPR000528">
    <property type="entry name" value="Plant_nsLTP"/>
</dbReference>
<gene>
    <name evidence="5" type="primary">LOC120269209</name>
</gene>
<protein>
    <recommendedName>
        <fullName evidence="1">Non-specific lipid-transfer protein</fullName>
    </recommendedName>
</protein>
<feature type="signal peptide" evidence="2">
    <location>
        <begin position="1"/>
        <end position="28"/>
    </location>
</feature>
<comment type="similarity">
    <text evidence="1">Belongs to the plant LTP family.</text>
</comment>
<comment type="function">
    <text evidence="1">Plant non-specific lipid-transfer proteins transfer phospholipids as well as galactolipids across membranes. May play a role in wax or cutin deposition in the cell walls of expanding epidermal cells and certain secretory tissues.</text>
</comment>
<keyword evidence="1" id="KW-0446">Lipid-binding</keyword>
<dbReference type="PROSITE" id="PS00597">
    <property type="entry name" value="PLANT_LTP"/>
    <property type="match status" value="1"/>
</dbReference>
<dbReference type="CDD" id="cd01960">
    <property type="entry name" value="nsLTP1"/>
    <property type="match status" value="1"/>
</dbReference>
<dbReference type="InterPro" id="IPR016140">
    <property type="entry name" value="Bifunc_inhib/LTP/seed_store"/>
</dbReference>
<reference evidence="5" key="1">
    <citation type="submission" date="2025-08" db="UniProtKB">
        <authorList>
            <consortium name="RefSeq"/>
        </authorList>
    </citation>
    <scope>IDENTIFICATION</scope>
</reference>
<name>A0AB40C204_DIOCR</name>
<evidence type="ECO:0000256" key="2">
    <source>
        <dbReference type="SAM" id="SignalP"/>
    </source>
</evidence>
<accession>A0AB40C204</accession>
<dbReference type="InterPro" id="IPR036312">
    <property type="entry name" value="Bifun_inhib/LTP/seed_sf"/>
</dbReference>
<dbReference type="RefSeq" id="XP_039132483.1">
    <property type="nucleotide sequence ID" value="XM_039276549.1"/>
</dbReference>
<evidence type="ECO:0000313" key="5">
    <source>
        <dbReference type="RefSeq" id="XP_039132483.1"/>
    </source>
</evidence>
<dbReference type="GO" id="GO:0008289">
    <property type="term" value="F:lipid binding"/>
    <property type="evidence" value="ECO:0007669"/>
    <property type="project" value="UniProtKB-KW"/>
</dbReference>
<dbReference type="Gene3D" id="1.10.110.10">
    <property type="entry name" value="Plant lipid-transfer and hydrophobic proteins"/>
    <property type="match status" value="1"/>
</dbReference>
<dbReference type="Pfam" id="PF00234">
    <property type="entry name" value="Tryp_alpha_amyl"/>
    <property type="match status" value="1"/>
</dbReference>
<dbReference type="PRINTS" id="PR00382">
    <property type="entry name" value="LIPIDTRNSFER"/>
</dbReference>
<keyword evidence="1" id="KW-0813">Transport</keyword>
<dbReference type="GO" id="GO:0006869">
    <property type="term" value="P:lipid transport"/>
    <property type="evidence" value="ECO:0007669"/>
    <property type="project" value="InterPro"/>
</dbReference>
<evidence type="ECO:0000313" key="4">
    <source>
        <dbReference type="Proteomes" id="UP001515500"/>
    </source>
</evidence>
<feature type="chain" id="PRO_5044277848" description="Non-specific lipid-transfer protein" evidence="2">
    <location>
        <begin position="29"/>
        <end position="119"/>
    </location>
</feature>
<dbReference type="AlphaFoldDB" id="A0AB40C204"/>
<evidence type="ECO:0000256" key="1">
    <source>
        <dbReference type="RuleBase" id="RU000628"/>
    </source>
</evidence>
<keyword evidence="4" id="KW-1185">Reference proteome</keyword>
<proteinExistence type="inferred from homology"/>
<dbReference type="SUPFAM" id="SSF47699">
    <property type="entry name" value="Bifunctional inhibitor/lipid-transfer protein/seed storage 2S albumin"/>
    <property type="match status" value="1"/>
</dbReference>